<dbReference type="EMBL" id="LRBV02000004">
    <property type="status" value="NOT_ANNOTATED_CDS"/>
    <property type="molecule type" value="Genomic_DNA"/>
</dbReference>
<dbReference type="EnsemblPlants" id="QL04p069012:mrna">
    <property type="protein sequence ID" value="QL04p069012:mrna"/>
    <property type="gene ID" value="QL04p069012"/>
</dbReference>
<sequence>MSGAAIAGIALGVLAAIRVQIALFSRRKSYPSSHFLDEERSSQSRSFTPLASQELSKDLPTDIGNNFKAKFSLVSILLSVDSSASIEIKTLQKSPSVGFKLPPPEFKQTYNDNEFVNLLNARKSTSLHATSYSLADLQLATANFASGRLLEKVTHFIIEELPIIGI</sequence>
<dbReference type="Gramene" id="QL04p069012:mrna">
    <property type="protein sequence ID" value="QL04p069012:mrna"/>
    <property type="gene ID" value="QL04p069012"/>
</dbReference>
<protein>
    <submittedName>
        <fullName evidence="1">Uncharacterized protein</fullName>
    </submittedName>
</protein>
<keyword evidence="2" id="KW-1185">Reference proteome</keyword>
<accession>A0A7N2R3K4</accession>
<dbReference type="Proteomes" id="UP000594261">
    <property type="component" value="Chromosome 4"/>
</dbReference>
<dbReference type="AlphaFoldDB" id="A0A7N2R3K4"/>
<proteinExistence type="predicted"/>
<dbReference type="InParanoid" id="A0A7N2R3K4"/>
<name>A0A7N2R3K4_QUELO</name>
<reference evidence="1" key="2">
    <citation type="submission" date="2021-01" db="UniProtKB">
        <authorList>
            <consortium name="EnsemblPlants"/>
        </authorList>
    </citation>
    <scope>IDENTIFICATION</scope>
</reference>
<evidence type="ECO:0000313" key="1">
    <source>
        <dbReference type="EnsemblPlants" id="QL04p069012:mrna"/>
    </source>
</evidence>
<reference evidence="1 2" key="1">
    <citation type="journal article" date="2016" name="G3 (Bethesda)">
        <title>First Draft Assembly and Annotation of the Genome of a California Endemic Oak Quercus lobata Nee (Fagaceae).</title>
        <authorList>
            <person name="Sork V.L."/>
            <person name="Fitz-Gibbon S.T."/>
            <person name="Puiu D."/>
            <person name="Crepeau M."/>
            <person name="Gugger P.F."/>
            <person name="Sherman R."/>
            <person name="Stevens K."/>
            <person name="Langley C.H."/>
            <person name="Pellegrini M."/>
            <person name="Salzberg S.L."/>
        </authorList>
    </citation>
    <scope>NUCLEOTIDE SEQUENCE [LARGE SCALE GENOMIC DNA]</scope>
    <source>
        <strain evidence="1 2">cv. SW786</strain>
    </source>
</reference>
<evidence type="ECO:0000313" key="2">
    <source>
        <dbReference type="Proteomes" id="UP000594261"/>
    </source>
</evidence>
<organism evidence="1 2">
    <name type="scientific">Quercus lobata</name>
    <name type="common">Valley oak</name>
    <dbReference type="NCBI Taxonomy" id="97700"/>
    <lineage>
        <taxon>Eukaryota</taxon>
        <taxon>Viridiplantae</taxon>
        <taxon>Streptophyta</taxon>
        <taxon>Embryophyta</taxon>
        <taxon>Tracheophyta</taxon>
        <taxon>Spermatophyta</taxon>
        <taxon>Magnoliopsida</taxon>
        <taxon>eudicotyledons</taxon>
        <taxon>Gunneridae</taxon>
        <taxon>Pentapetalae</taxon>
        <taxon>rosids</taxon>
        <taxon>fabids</taxon>
        <taxon>Fagales</taxon>
        <taxon>Fagaceae</taxon>
        <taxon>Quercus</taxon>
    </lineage>
</organism>